<evidence type="ECO:0000256" key="6">
    <source>
        <dbReference type="SAM" id="Coils"/>
    </source>
</evidence>
<evidence type="ECO:0000256" key="3">
    <source>
        <dbReference type="ARBA" id="ARBA00023125"/>
    </source>
</evidence>
<keyword evidence="5" id="KW-0539">Nucleus</keyword>
<evidence type="ECO:0000313" key="9">
    <source>
        <dbReference type="EMBL" id="AAS50375.1"/>
    </source>
</evidence>
<keyword evidence="4" id="KW-0804">Transcription</keyword>
<keyword evidence="3" id="KW-0238">DNA-binding</keyword>
<dbReference type="OMA" id="MANRTTC"/>
<dbReference type="PROSITE" id="PS00036">
    <property type="entry name" value="BZIP_BASIC"/>
    <property type="match status" value="1"/>
</dbReference>
<feature type="coiled-coil region" evidence="6">
    <location>
        <begin position="252"/>
        <end position="286"/>
    </location>
</feature>
<dbReference type="HOGENOM" id="CLU_850009_0_0_1"/>
<gene>
    <name evidence="9" type="ORF">AGOS_AAR010W</name>
</gene>
<dbReference type="GeneID" id="4618665"/>
<organism evidence="9 10">
    <name type="scientific">Eremothecium gossypii (strain ATCC 10895 / CBS 109.51 / FGSC 9923 / NRRL Y-1056)</name>
    <name type="common">Yeast</name>
    <name type="synonym">Ashbya gossypii</name>
    <dbReference type="NCBI Taxonomy" id="284811"/>
    <lineage>
        <taxon>Eukaryota</taxon>
        <taxon>Fungi</taxon>
        <taxon>Dikarya</taxon>
        <taxon>Ascomycota</taxon>
        <taxon>Saccharomycotina</taxon>
        <taxon>Saccharomycetes</taxon>
        <taxon>Saccharomycetales</taxon>
        <taxon>Saccharomycetaceae</taxon>
        <taxon>Eremothecium</taxon>
    </lineage>
</organism>
<dbReference type="InterPro" id="IPR004827">
    <property type="entry name" value="bZIP"/>
</dbReference>
<evidence type="ECO:0000313" key="10">
    <source>
        <dbReference type="Proteomes" id="UP000000591"/>
    </source>
</evidence>
<dbReference type="EMBL" id="AE016814">
    <property type="protein sequence ID" value="AAS50375.1"/>
    <property type="molecule type" value="Genomic_DNA"/>
</dbReference>
<evidence type="ECO:0000256" key="5">
    <source>
        <dbReference type="ARBA" id="ARBA00023242"/>
    </source>
</evidence>
<sequence length="308" mass="34548">MSSSVYERPAKQGAEDTEELAPLSPEAYRLKYKGIYSRLISDIWDDAPETAESLGMADSSSQPWSAGDVRNTDSPGAKARAATADVTDKAEGQGGGDDSFEKRPLSSVTLNLSDERQLSMQLQDLIANNSDLGTRLLSLLLVSSGNAVEIISRINSKDRDLSSLDTLRLLKPSSQSPRLSGKEFPSSDADGDRMANRTTCTSIGTNSTTAAKNKDEEELLKLQLEKRRRNTEASARFRIRKKLREQEKLGKLKQLNGEISSMYKRIDELMEENRYWKRRLDELNERKSKERLDTIRRRNQAARSDGDR</sequence>
<evidence type="ECO:0000256" key="7">
    <source>
        <dbReference type="SAM" id="MobiDB-lite"/>
    </source>
</evidence>
<dbReference type="OrthoDB" id="1939598at2759"/>
<comment type="subcellular location">
    <subcellularLocation>
        <location evidence="1">Nucleus</location>
    </subcellularLocation>
</comment>
<dbReference type="RefSeq" id="NP_982551.1">
    <property type="nucleotide sequence ID" value="NM_207904.1"/>
</dbReference>
<keyword evidence="10" id="KW-1185">Reference proteome</keyword>
<dbReference type="KEGG" id="ago:AGOS_AAR010W"/>
<dbReference type="AlphaFoldDB" id="Q75ER9"/>
<dbReference type="Pfam" id="PF07716">
    <property type="entry name" value="bZIP_2"/>
    <property type="match status" value="1"/>
</dbReference>
<reference evidence="9 10" key="1">
    <citation type="journal article" date="2004" name="Science">
        <title>The Ashbya gossypii genome as a tool for mapping the ancient Saccharomyces cerevisiae genome.</title>
        <authorList>
            <person name="Dietrich F.S."/>
            <person name="Voegeli S."/>
            <person name="Brachat S."/>
            <person name="Lerch A."/>
            <person name="Gates K."/>
            <person name="Steiner S."/>
            <person name="Mohr C."/>
            <person name="Pohlmann R."/>
            <person name="Luedi P."/>
            <person name="Choi S."/>
            <person name="Wing R.A."/>
            <person name="Flavier A."/>
            <person name="Gaffney T.D."/>
            <person name="Philippsen P."/>
        </authorList>
    </citation>
    <scope>NUCLEOTIDE SEQUENCE [LARGE SCALE GENOMIC DNA]</scope>
    <source>
        <strain evidence="10">ATCC 10895 / CBS 109.51 / FGSC 9923 / NRRL Y-1056</strain>
    </source>
</reference>
<dbReference type="InParanoid" id="Q75ER9"/>
<dbReference type="Proteomes" id="UP000000591">
    <property type="component" value="Chromosome I"/>
</dbReference>
<name>Q75ER9_EREGS</name>
<dbReference type="STRING" id="284811.Q75ER9"/>
<feature type="region of interest" description="Disordered" evidence="7">
    <location>
        <begin position="172"/>
        <end position="195"/>
    </location>
</feature>
<accession>Q75ER9</accession>
<keyword evidence="6" id="KW-0175">Coiled coil</keyword>
<dbReference type="GO" id="GO:0001228">
    <property type="term" value="F:DNA-binding transcription activator activity, RNA polymerase II-specific"/>
    <property type="evidence" value="ECO:0000318"/>
    <property type="project" value="GO_Central"/>
</dbReference>
<feature type="region of interest" description="Disordered" evidence="7">
    <location>
        <begin position="51"/>
        <end position="104"/>
    </location>
</feature>
<proteinExistence type="predicted"/>
<dbReference type="GO" id="GO:0005634">
    <property type="term" value="C:nucleus"/>
    <property type="evidence" value="ECO:0000318"/>
    <property type="project" value="GO_Central"/>
</dbReference>
<evidence type="ECO:0000256" key="1">
    <source>
        <dbReference type="ARBA" id="ARBA00004123"/>
    </source>
</evidence>
<dbReference type="PANTHER" id="PTHR13044">
    <property type="entry name" value="ACTIVATING TRANSCRIPTION FACTOR ATF 4/5"/>
    <property type="match status" value="1"/>
</dbReference>
<keyword evidence="2" id="KW-0805">Transcription regulation</keyword>
<evidence type="ECO:0000256" key="2">
    <source>
        <dbReference type="ARBA" id="ARBA00023015"/>
    </source>
</evidence>
<protein>
    <submittedName>
        <fullName evidence="9">AAR010Wp</fullName>
    </submittedName>
</protein>
<dbReference type="GO" id="GO:0089713">
    <property type="term" value="C:Cbf1-Met4-Met28 complex"/>
    <property type="evidence" value="ECO:0000318"/>
    <property type="project" value="GO_Central"/>
</dbReference>
<dbReference type="PANTHER" id="PTHR13044:SF45">
    <property type="entry name" value="TRANSCRIPTIONAL ACTIVATOR OF SULFUR METABOLISM MET28"/>
    <property type="match status" value="1"/>
</dbReference>
<evidence type="ECO:0000256" key="4">
    <source>
        <dbReference type="ARBA" id="ARBA00023163"/>
    </source>
</evidence>
<feature type="region of interest" description="Disordered" evidence="7">
    <location>
        <begin position="1"/>
        <end position="24"/>
    </location>
</feature>
<evidence type="ECO:0000259" key="8">
    <source>
        <dbReference type="PROSITE" id="PS00036"/>
    </source>
</evidence>
<dbReference type="CDD" id="cd14705">
    <property type="entry name" value="bZIP_Zip1"/>
    <property type="match status" value="1"/>
</dbReference>
<dbReference type="SUPFAM" id="SSF57959">
    <property type="entry name" value="Leucine zipper domain"/>
    <property type="match status" value="1"/>
</dbReference>
<dbReference type="GO" id="GO:0006357">
    <property type="term" value="P:regulation of transcription by RNA polymerase II"/>
    <property type="evidence" value="ECO:0000318"/>
    <property type="project" value="GO_Central"/>
</dbReference>
<dbReference type="eggNOG" id="ENOG502S9W2">
    <property type="taxonomic scope" value="Eukaryota"/>
</dbReference>
<dbReference type="InterPro" id="IPR046347">
    <property type="entry name" value="bZIP_sf"/>
</dbReference>
<dbReference type="GO" id="GO:0000977">
    <property type="term" value="F:RNA polymerase II transcription regulatory region sequence-specific DNA binding"/>
    <property type="evidence" value="ECO:0000318"/>
    <property type="project" value="GO_Central"/>
</dbReference>
<dbReference type="FunCoup" id="Q75ER9">
    <property type="interactions" value="3381"/>
</dbReference>
<feature type="domain" description="BZIP" evidence="8">
    <location>
        <begin position="226"/>
        <end position="240"/>
    </location>
</feature>
<reference evidence="10" key="2">
    <citation type="journal article" date="2013" name="G3 (Bethesda)">
        <title>Genomes of Ashbya fungi isolated from insects reveal four mating-type loci, numerous translocations, lack of transposons, and distinct gene duplications.</title>
        <authorList>
            <person name="Dietrich F.S."/>
            <person name="Voegeli S."/>
            <person name="Kuo S."/>
            <person name="Philippsen P."/>
        </authorList>
    </citation>
    <scope>GENOME REANNOTATION</scope>
    <source>
        <strain evidence="10">ATCC 10895 / CBS 109.51 / FGSC 9923 / NRRL Y-1056</strain>
    </source>
</reference>